<dbReference type="AlphaFoldDB" id="A0A5B8U3B3"/>
<dbReference type="EMBL" id="CP042430">
    <property type="protein sequence ID" value="QEC47549.1"/>
    <property type="molecule type" value="Genomic_DNA"/>
</dbReference>
<dbReference type="InterPro" id="IPR036388">
    <property type="entry name" value="WH-like_DNA-bd_sf"/>
</dbReference>
<dbReference type="SMART" id="SM00421">
    <property type="entry name" value="HTH_LUXR"/>
    <property type="match status" value="1"/>
</dbReference>
<dbReference type="InterPro" id="IPR027417">
    <property type="entry name" value="P-loop_NTPase"/>
</dbReference>
<dbReference type="GO" id="GO:0006355">
    <property type="term" value="P:regulation of DNA-templated transcription"/>
    <property type="evidence" value="ECO:0007669"/>
    <property type="project" value="InterPro"/>
</dbReference>
<dbReference type="SUPFAM" id="SSF46894">
    <property type="entry name" value="C-terminal effector domain of the bipartite response regulators"/>
    <property type="match status" value="1"/>
</dbReference>
<evidence type="ECO:0000256" key="2">
    <source>
        <dbReference type="ARBA" id="ARBA00022840"/>
    </source>
</evidence>
<evidence type="ECO:0000256" key="1">
    <source>
        <dbReference type="ARBA" id="ARBA00022741"/>
    </source>
</evidence>
<keyword evidence="1" id="KW-0547">Nucleotide-binding</keyword>
<keyword evidence="2" id="KW-0067">ATP-binding</keyword>
<dbReference type="PANTHER" id="PTHR16305">
    <property type="entry name" value="TESTICULAR SOLUBLE ADENYLYL CYCLASE"/>
    <property type="match status" value="1"/>
</dbReference>
<dbReference type="GO" id="GO:0004016">
    <property type="term" value="F:adenylate cyclase activity"/>
    <property type="evidence" value="ECO:0007669"/>
    <property type="project" value="TreeGrafter"/>
</dbReference>
<dbReference type="GO" id="GO:0005524">
    <property type="term" value="F:ATP binding"/>
    <property type="evidence" value="ECO:0007669"/>
    <property type="project" value="UniProtKB-KW"/>
</dbReference>
<dbReference type="GO" id="GO:0005737">
    <property type="term" value="C:cytoplasm"/>
    <property type="evidence" value="ECO:0007669"/>
    <property type="project" value="TreeGrafter"/>
</dbReference>
<dbReference type="PANTHER" id="PTHR16305:SF35">
    <property type="entry name" value="TRANSCRIPTIONAL ACTIVATOR DOMAIN"/>
    <property type="match status" value="1"/>
</dbReference>
<dbReference type="Proteomes" id="UP000321805">
    <property type="component" value="Chromosome"/>
</dbReference>
<sequence length="888" mass="92728">MRAGGRPQISDDAPGTAADAGLLERAEALATLQNLLDGVRAGGAGRLVLVGGEAGIGKSALVRAFCAASGPGTRVLWGGCDALSTPRALGPLLDIAHATGGGLAAAVARDAAPGTVAAALAGELEPGPAIVVLEDLHWADEATLDVLRLLARRVAAWPALVVATYRADELHAAHPLRLALGDLPAQGAHRLDLGPLSVHAVGVLAGAVGVVDVARLHERTAGNPFFVTEVLAAEGAGDLPDTVRDAVLARAARLGDAAREVLDAVAIEPARTELWLLETLADGAGAGLDACLATGMLRAEGTRVGFRHEIARVAIEEALAPHRRLLLHRRALAALTAALGRRPDPARLAAHAEAADDAEAVLRFAPAAASRAAALGSHREAAAQLARALRYADGLPPARRAELLGRRSYECYLTDAIPEAVQARTLALAEHRAAGDVAGEGDAHRWLSRLAWFGGDNATAEAQAQRAIALLEPLEPGPELAMAYSNVAQLRMLTGEDAAAIAWGARAIALAERLGEQETLAHALNNVGVAELRSGAPGGAATLERSLALALAGGLEEHVARAYTNLSSCAVERRDFARADRAHDDGIAYCRERGLDAWLWYMSGYRARSDLDQGRWDAAARGAAEVLAQPRVAATSRFSALVVAGRLAARRGEAGHWPALDEALELARRTGELQRLGPVAVARAEARWLGGEPAAVEDETAATLALALRRGDPWVAGELAVWRRRAGLEPAPGPAAGALAEPCRLELDGDHRAAAEAWAQVGCPFEAALALTHAGDEASQREALEALQGLGAAAAAARVARRLRERGARGLRRGPHPATRENPAGLTARELEVVELLADGLRNAEIAERLWLSQRTVGHHVSAILRKLDATSRSQAAATALRLRIVER</sequence>
<dbReference type="Gene3D" id="1.10.10.10">
    <property type="entry name" value="Winged helix-like DNA-binding domain superfamily/Winged helix DNA-binding domain"/>
    <property type="match status" value="1"/>
</dbReference>
<gene>
    <name evidence="4" type="ORF">FSW04_08135</name>
</gene>
<dbReference type="GO" id="GO:0003677">
    <property type="term" value="F:DNA binding"/>
    <property type="evidence" value="ECO:0007669"/>
    <property type="project" value="InterPro"/>
</dbReference>
<dbReference type="InterPro" id="IPR011990">
    <property type="entry name" value="TPR-like_helical_dom_sf"/>
</dbReference>
<dbReference type="Pfam" id="PF13191">
    <property type="entry name" value="AAA_16"/>
    <property type="match status" value="1"/>
</dbReference>
<dbReference type="SUPFAM" id="SSF52540">
    <property type="entry name" value="P-loop containing nucleoside triphosphate hydrolases"/>
    <property type="match status" value="1"/>
</dbReference>
<keyword evidence="5" id="KW-1185">Reference proteome</keyword>
<evidence type="ECO:0000313" key="5">
    <source>
        <dbReference type="Proteomes" id="UP000321805"/>
    </source>
</evidence>
<dbReference type="SUPFAM" id="SSF48452">
    <property type="entry name" value="TPR-like"/>
    <property type="match status" value="1"/>
</dbReference>
<evidence type="ECO:0000313" key="4">
    <source>
        <dbReference type="EMBL" id="QEC47549.1"/>
    </source>
</evidence>
<proteinExistence type="predicted"/>
<organism evidence="4 5">
    <name type="scientific">Baekduia soli</name>
    <dbReference type="NCBI Taxonomy" id="496014"/>
    <lineage>
        <taxon>Bacteria</taxon>
        <taxon>Bacillati</taxon>
        <taxon>Actinomycetota</taxon>
        <taxon>Thermoleophilia</taxon>
        <taxon>Solirubrobacterales</taxon>
        <taxon>Baekduiaceae</taxon>
        <taxon>Baekduia</taxon>
    </lineage>
</organism>
<dbReference type="InterPro" id="IPR041664">
    <property type="entry name" value="AAA_16"/>
</dbReference>
<dbReference type="OrthoDB" id="5476461at2"/>
<dbReference type="InterPro" id="IPR016032">
    <property type="entry name" value="Sig_transdc_resp-reg_C-effctor"/>
</dbReference>
<dbReference type="Gene3D" id="1.25.40.10">
    <property type="entry name" value="Tetratricopeptide repeat domain"/>
    <property type="match status" value="1"/>
</dbReference>
<dbReference type="CDD" id="cd06170">
    <property type="entry name" value="LuxR_C_like"/>
    <property type="match status" value="1"/>
</dbReference>
<evidence type="ECO:0000259" key="3">
    <source>
        <dbReference type="PROSITE" id="PS50043"/>
    </source>
</evidence>
<feature type="domain" description="HTH luxR-type" evidence="3">
    <location>
        <begin position="819"/>
        <end position="884"/>
    </location>
</feature>
<dbReference type="Pfam" id="PF00196">
    <property type="entry name" value="GerE"/>
    <property type="match status" value="1"/>
</dbReference>
<protein>
    <submittedName>
        <fullName evidence="4">AAA family ATPase</fullName>
    </submittedName>
</protein>
<dbReference type="PROSITE" id="PS50043">
    <property type="entry name" value="HTH_LUXR_2"/>
    <property type="match status" value="1"/>
</dbReference>
<dbReference type="InterPro" id="IPR000792">
    <property type="entry name" value="Tscrpt_reg_LuxR_C"/>
</dbReference>
<accession>A0A5B8U3B3</accession>
<dbReference type="PROSITE" id="PS00622">
    <property type="entry name" value="HTH_LUXR_1"/>
    <property type="match status" value="1"/>
</dbReference>
<name>A0A5B8U3B3_9ACTN</name>
<dbReference type="KEGG" id="bsol:FSW04_08135"/>
<dbReference type="PRINTS" id="PR00038">
    <property type="entry name" value="HTHLUXR"/>
</dbReference>
<dbReference type="RefSeq" id="WP_146918131.1">
    <property type="nucleotide sequence ID" value="NZ_CP042430.1"/>
</dbReference>
<reference evidence="4 5" key="1">
    <citation type="journal article" date="2018" name="J. Microbiol.">
        <title>Baekduia soli gen. nov., sp. nov., a novel bacterium isolated from the soil of Baekdu Mountain and proposal of a novel family name, Baekduiaceae fam. nov.</title>
        <authorList>
            <person name="An D.S."/>
            <person name="Siddiqi M.Z."/>
            <person name="Kim K.H."/>
            <person name="Yu H.S."/>
            <person name="Im W.T."/>
        </authorList>
    </citation>
    <scope>NUCLEOTIDE SEQUENCE [LARGE SCALE GENOMIC DNA]</scope>
    <source>
        <strain evidence="4 5">BR7-21</strain>
    </source>
</reference>